<accession>A0A2M4DKS2</accession>
<organism evidence="1">
    <name type="scientific">Anopheles darlingi</name>
    <name type="common">Mosquito</name>
    <dbReference type="NCBI Taxonomy" id="43151"/>
    <lineage>
        <taxon>Eukaryota</taxon>
        <taxon>Metazoa</taxon>
        <taxon>Ecdysozoa</taxon>
        <taxon>Arthropoda</taxon>
        <taxon>Hexapoda</taxon>
        <taxon>Insecta</taxon>
        <taxon>Pterygota</taxon>
        <taxon>Neoptera</taxon>
        <taxon>Endopterygota</taxon>
        <taxon>Diptera</taxon>
        <taxon>Nematocera</taxon>
        <taxon>Culicoidea</taxon>
        <taxon>Culicidae</taxon>
        <taxon>Anophelinae</taxon>
        <taxon>Anopheles</taxon>
    </lineage>
</organism>
<dbReference type="AlphaFoldDB" id="A0A2M4DKS2"/>
<proteinExistence type="predicted"/>
<reference evidence="1" key="1">
    <citation type="submission" date="2018-01" db="EMBL/GenBank/DDBJ databases">
        <title>An insight into the sialome of Amazonian anophelines.</title>
        <authorList>
            <person name="Ribeiro J.M."/>
            <person name="Scarpassa V."/>
            <person name="Calvo E."/>
        </authorList>
    </citation>
    <scope>NUCLEOTIDE SEQUENCE</scope>
</reference>
<name>A0A2M4DKS2_ANODA</name>
<evidence type="ECO:0000313" key="1">
    <source>
        <dbReference type="EMBL" id="MBW78150.1"/>
    </source>
</evidence>
<protein>
    <submittedName>
        <fullName evidence="1">Putative secreted protein</fullName>
    </submittedName>
</protein>
<dbReference type="EMBL" id="GGFL01013972">
    <property type="protein sequence ID" value="MBW78150.1"/>
    <property type="molecule type" value="Transcribed_RNA"/>
</dbReference>
<sequence>MCVCVCLSTCMCLHRPGSAELGSCCRFPSVVLEDACAGKFHHSSWREGELVLNWRHLVRVFPGKEKG</sequence>